<evidence type="ECO:0000313" key="2">
    <source>
        <dbReference type="EMBL" id="EXC16102.1"/>
    </source>
</evidence>
<name>W9S4Y3_9ROSA</name>
<gene>
    <name evidence="2" type="ORF">L484_016206</name>
</gene>
<dbReference type="AlphaFoldDB" id="W9S4Y3"/>
<accession>W9S4Y3</accession>
<dbReference type="Proteomes" id="UP000030645">
    <property type="component" value="Unassembled WGS sequence"/>
</dbReference>
<evidence type="ECO:0000313" key="3">
    <source>
        <dbReference type="Proteomes" id="UP000030645"/>
    </source>
</evidence>
<proteinExistence type="predicted"/>
<feature type="region of interest" description="Disordered" evidence="1">
    <location>
        <begin position="39"/>
        <end position="63"/>
    </location>
</feature>
<reference evidence="3" key="1">
    <citation type="submission" date="2013-01" db="EMBL/GenBank/DDBJ databases">
        <title>Draft Genome Sequence of a Mulberry Tree, Morus notabilis C.K. Schneid.</title>
        <authorList>
            <person name="He N."/>
            <person name="Zhao S."/>
        </authorList>
    </citation>
    <scope>NUCLEOTIDE SEQUENCE</scope>
</reference>
<keyword evidence="3" id="KW-1185">Reference proteome</keyword>
<sequence length="63" mass="7388">MDEDDAGSCCWDSIDCCLSNFVHSHAGDRIADVLMPRSEREREWKLEEREREGNEDAERETEK</sequence>
<protein>
    <submittedName>
        <fullName evidence="2">Uncharacterized protein</fullName>
    </submittedName>
</protein>
<dbReference type="EMBL" id="KE345788">
    <property type="protein sequence ID" value="EXC16102.1"/>
    <property type="molecule type" value="Genomic_DNA"/>
</dbReference>
<organism evidence="2 3">
    <name type="scientific">Morus notabilis</name>
    <dbReference type="NCBI Taxonomy" id="981085"/>
    <lineage>
        <taxon>Eukaryota</taxon>
        <taxon>Viridiplantae</taxon>
        <taxon>Streptophyta</taxon>
        <taxon>Embryophyta</taxon>
        <taxon>Tracheophyta</taxon>
        <taxon>Spermatophyta</taxon>
        <taxon>Magnoliopsida</taxon>
        <taxon>eudicotyledons</taxon>
        <taxon>Gunneridae</taxon>
        <taxon>Pentapetalae</taxon>
        <taxon>rosids</taxon>
        <taxon>fabids</taxon>
        <taxon>Rosales</taxon>
        <taxon>Moraceae</taxon>
        <taxon>Moreae</taxon>
        <taxon>Morus</taxon>
    </lineage>
</organism>
<evidence type="ECO:0000256" key="1">
    <source>
        <dbReference type="SAM" id="MobiDB-lite"/>
    </source>
</evidence>